<organism evidence="3 4">
    <name type="scientific">Autumnicola patrickiae</name>
    <dbReference type="NCBI Taxonomy" id="3075591"/>
    <lineage>
        <taxon>Bacteria</taxon>
        <taxon>Pseudomonadati</taxon>
        <taxon>Bacteroidota</taxon>
        <taxon>Flavobacteriia</taxon>
        <taxon>Flavobacteriales</taxon>
        <taxon>Flavobacteriaceae</taxon>
        <taxon>Autumnicola</taxon>
    </lineage>
</organism>
<keyword evidence="1" id="KW-0812">Transmembrane</keyword>
<comment type="caution">
    <text evidence="3">The sequence shown here is derived from an EMBL/GenBank/DDBJ whole genome shotgun (WGS) entry which is preliminary data.</text>
</comment>
<dbReference type="GO" id="GO:0016787">
    <property type="term" value="F:hydrolase activity"/>
    <property type="evidence" value="ECO:0007669"/>
    <property type="project" value="UniProtKB-KW"/>
</dbReference>
<evidence type="ECO:0000256" key="1">
    <source>
        <dbReference type="SAM" id="Phobius"/>
    </source>
</evidence>
<keyword evidence="1" id="KW-1133">Transmembrane helix</keyword>
<evidence type="ECO:0000259" key="2">
    <source>
        <dbReference type="Pfam" id="PF02517"/>
    </source>
</evidence>
<keyword evidence="3" id="KW-0378">Hydrolase</keyword>
<feature type="transmembrane region" description="Helical" evidence="1">
    <location>
        <begin position="56"/>
        <end position="75"/>
    </location>
</feature>
<evidence type="ECO:0000313" key="4">
    <source>
        <dbReference type="Proteomes" id="UP001261624"/>
    </source>
</evidence>
<feature type="transmembrane region" description="Helical" evidence="1">
    <location>
        <begin position="26"/>
        <end position="44"/>
    </location>
</feature>
<dbReference type="EMBL" id="JAVRHM010000022">
    <property type="protein sequence ID" value="MDT0691263.1"/>
    <property type="molecule type" value="Genomic_DNA"/>
</dbReference>
<accession>A0ABU3E5J5</accession>
<name>A0ABU3E5J5_9FLAO</name>
<proteinExistence type="predicted"/>
<dbReference type="PANTHER" id="PTHR39430:SF1">
    <property type="entry name" value="PROTEASE"/>
    <property type="match status" value="1"/>
</dbReference>
<dbReference type="EC" id="3.4.-.-" evidence="3"/>
<dbReference type="Pfam" id="PF02517">
    <property type="entry name" value="Rce1-like"/>
    <property type="match status" value="1"/>
</dbReference>
<keyword evidence="1" id="KW-0472">Membrane</keyword>
<dbReference type="InterPro" id="IPR003675">
    <property type="entry name" value="Rce1/LyrA-like_dom"/>
</dbReference>
<evidence type="ECO:0000313" key="3">
    <source>
        <dbReference type="EMBL" id="MDT0691263.1"/>
    </source>
</evidence>
<gene>
    <name evidence="3" type="ORF">RM549_15815</name>
</gene>
<dbReference type="Proteomes" id="UP001261624">
    <property type="component" value="Unassembled WGS sequence"/>
</dbReference>
<protein>
    <submittedName>
        <fullName evidence="3">CPBP family intramembrane glutamic endopeptidase</fullName>
        <ecNumber evidence="3">3.4.-.-</ecNumber>
    </submittedName>
</protein>
<feature type="transmembrane region" description="Helical" evidence="1">
    <location>
        <begin position="81"/>
        <end position="100"/>
    </location>
</feature>
<dbReference type="PANTHER" id="PTHR39430">
    <property type="entry name" value="MEMBRANE-ASSOCIATED PROTEASE-RELATED"/>
    <property type="match status" value="1"/>
</dbReference>
<reference evidence="3 4" key="1">
    <citation type="submission" date="2023-09" db="EMBL/GenBank/DDBJ databases">
        <authorList>
            <person name="Rey-Velasco X."/>
        </authorList>
    </citation>
    <scope>NUCLEOTIDE SEQUENCE [LARGE SCALE GENOMIC DNA]</scope>
    <source>
        <strain evidence="3 4">F188</strain>
    </source>
</reference>
<dbReference type="RefSeq" id="WP_311686586.1">
    <property type="nucleotide sequence ID" value="NZ_JAVRHM010000022.1"/>
</dbReference>
<feature type="domain" description="CAAX prenyl protease 2/Lysostaphin resistance protein A-like" evidence="2">
    <location>
        <begin position="25"/>
        <end position="117"/>
    </location>
</feature>
<feature type="transmembrane region" description="Helical" evidence="1">
    <location>
        <begin position="112"/>
        <end position="134"/>
    </location>
</feature>
<feature type="transmembrane region" description="Helical" evidence="1">
    <location>
        <begin position="154"/>
        <end position="173"/>
    </location>
</feature>
<sequence>MVGSWLLLIQIDEISFLRINFDLKELVISIILFTIIAVVEETLFRGYILRNLMSSLNKYLALILSSFLFSLMHSLNPNIELFSLFNLFLAGLVLGSSYLYTKNLWFPIALHLSWNLFQTLLGFNVSGQDTYSLIEFEINRANLLNGGAFGFEGSYLSLFAEIISILGIGLYYNRKKLIPSAYKDIDRYF</sequence>
<keyword evidence="4" id="KW-1185">Reference proteome</keyword>